<sequence length="142" mass="16994">MLTRSSLNISKLEFLTEAIRKKLKLELIIIKADVNYVVELDNKANYYYENIPYELNHFIAEEIEMDLEYEKCDYSIRSENGNTEIIQKKGRMRRKRENKCPPTFNGHRRGGDLRKESKLSRIKIKKELFIVHIKWTMIILID</sequence>
<gene>
    <name evidence="2" type="ORF">Glove_309g153</name>
</gene>
<dbReference type="AlphaFoldDB" id="A0A397HTD0"/>
<keyword evidence="3" id="KW-1185">Reference proteome</keyword>
<evidence type="ECO:0000313" key="2">
    <source>
        <dbReference type="EMBL" id="RHZ66107.1"/>
    </source>
</evidence>
<dbReference type="EMBL" id="PQFF01000283">
    <property type="protein sequence ID" value="RHZ66107.1"/>
    <property type="molecule type" value="Genomic_DNA"/>
</dbReference>
<reference evidence="2 3" key="1">
    <citation type="submission" date="2018-08" db="EMBL/GenBank/DDBJ databases">
        <title>Genome and evolution of the arbuscular mycorrhizal fungus Diversispora epigaea (formerly Glomus versiforme) and its bacterial endosymbionts.</title>
        <authorList>
            <person name="Sun X."/>
            <person name="Fei Z."/>
            <person name="Harrison M."/>
        </authorList>
    </citation>
    <scope>NUCLEOTIDE SEQUENCE [LARGE SCALE GENOMIC DNA]</scope>
    <source>
        <strain evidence="2 3">IT104</strain>
    </source>
</reference>
<protein>
    <submittedName>
        <fullName evidence="2">Uncharacterized protein</fullName>
    </submittedName>
</protein>
<feature type="region of interest" description="Disordered" evidence="1">
    <location>
        <begin position="89"/>
        <end position="111"/>
    </location>
</feature>
<name>A0A397HTD0_9GLOM</name>
<evidence type="ECO:0000313" key="3">
    <source>
        <dbReference type="Proteomes" id="UP000266861"/>
    </source>
</evidence>
<comment type="caution">
    <text evidence="2">The sequence shown here is derived from an EMBL/GenBank/DDBJ whole genome shotgun (WGS) entry which is preliminary data.</text>
</comment>
<dbReference type="Proteomes" id="UP000266861">
    <property type="component" value="Unassembled WGS sequence"/>
</dbReference>
<evidence type="ECO:0000256" key="1">
    <source>
        <dbReference type="SAM" id="MobiDB-lite"/>
    </source>
</evidence>
<accession>A0A397HTD0</accession>
<proteinExistence type="predicted"/>
<organism evidence="2 3">
    <name type="scientific">Diversispora epigaea</name>
    <dbReference type="NCBI Taxonomy" id="1348612"/>
    <lineage>
        <taxon>Eukaryota</taxon>
        <taxon>Fungi</taxon>
        <taxon>Fungi incertae sedis</taxon>
        <taxon>Mucoromycota</taxon>
        <taxon>Glomeromycotina</taxon>
        <taxon>Glomeromycetes</taxon>
        <taxon>Diversisporales</taxon>
        <taxon>Diversisporaceae</taxon>
        <taxon>Diversispora</taxon>
    </lineage>
</organism>